<protein>
    <submittedName>
        <fullName evidence="2">ArsR family transcriptional regulator</fullName>
    </submittedName>
</protein>
<dbReference type="InterPro" id="IPR055768">
    <property type="entry name" value="DUF7344"/>
</dbReference>
<dbReference type="EMBL" id="REGA01000027">
    <property type="protein sequence ID" value="RQG90508.1"/>
    <property type="molecule type" value="Genomic_DNA"/>
</dbReference>
<evidence type="ECO:0000259" key="1">
    <source>
        <dbReference type="Pfam" id="PF24035"/>
    </source>
</evidence>
<dbReference type="AlphaFoldDB" id="A0A3N6LMT6"/>
<dbReference type="RefSeq" id="WP_124197501.1">
    <property type="nucleotide sequence ID" value="NZ_REGA01000027.1"/>
</dbReference>
<dbReference type="Proteomes" id="UP000282323">
    <property type="component" value="Unassembled WGS sequence"/>
</dbReference>
<accession>A0A3N6LMT6</accession>
<keyword evidence="3" id="KW-1185">Reference proteome</keyword>
<sequence>MDSHDSRVVRALSDPTNRIVLDVLSEADGSVSATVIAEELVARDGSVCQADDSDARLEGSLLSLHHDHLPRLDELGLVDYDADENLVTEGTTTGGDSEWEKIEVGDDLLAGVSAFAGDEIAVLEGRDAVYEYGRELADRTEDELFLIYTSEELLDADCLPNAENALQRGVDFHAGAKNASVREFFHHHLPEATIWEPQLDWMNDRSTSPTVSRLIVSDRNRVVVGIWRETAGTKREIGMVGEGEDNPLVVLVRELLGSRLDHLDYQSDSFLGHLPFET</sequence>
<dbReference type="Pfam" id="PF24035">
    <property type="entry name" value="DUF7344"/>
    <property type="match status" value="1"/>
</dbReference>
<feature type="domain" description="DUF7344" evidence="1">
    <location>
        <begin position="10"/>
        <end position="88"/>
    </location>
</feature>
<dbReference type="OrthoDB" id="194397at2157"/>
<gene>
    <name evidence="2" type="ORF">EA473_20985</name>
</gene>
<name>A0A3N6LMT6_NATCH</name>
<evidence type="ECO:0000313" key="2">
    <source>
        <dbReference type="EMBL" id="RQG90508.1"/>
    </source>
</evidence>
<reference evidence="2 3" key="1">
    <citation type="submission" date="2018-10" db="EMBL/GenBank/DDBJ databases">
        <title>Natrarchaeobius chitinivorans gen. nov., sp. nov., and Natrarchaeobius haloalkaliphilus sp. nov., alkaliphilic, chitin-utilizing haloarchaea from hypersaline alkaline lakes.</title>
        <authorList>
            <person name="Sorokin D.Y."/>
            <person name="Elcheninov A.G."/>
            <person name="Kostrikina N.A."/>
            <person name="Bale N.J."/>
            <person name="Sinninghe Damste J.S."/>
            <person name="Khijniak T.V."/>
            <person name="Kublanov I.V."/>
            <person name="Toshchakov S.V."/>
        </authorList>
    </citation>
    <scope>NUCLEOTIDE SEQUENCE [LARGE SCALE GENOMIC DNA]</scope>
    <source>
        <strain evidence="2 3">AArcht4T</strain>
    </source>
</reference>
<comment type="caution">
    <text evidence="2">The sequence shown here is derived from an EMBL/GenBank/DDBJ whole genome shotgun (WGS) entry which is preliminary data.</text>
</comment>
<proteinExistence type="predicted"/>
<organism evidence="2 3">
    <name type="scientific">Natrarchaeobius chitinivorans</name>
    <dbReference type="NCBI Taxonomy" id="1679083"/>
    <lineage>
        <taxon>Archaea</taxon>
        <taxon>Methanobacteriati</taxon>
        <taxon>Methanobacteriota</taxon>
        <taxon>Stenosarchaea group</taxon>
        <taxon>Halobacteria</taxon>
        <taxon>Halobacteriales</taxon>
        <taxon>Natrialbaceae</taxon>
        <taxon>Natrarchaeobius</taxon>
    </lineage>
</organism>
<evidence type="ECO:0000313" key="3">
    <source>
        <dbReference type="Proteomes" id="UP000282323"/>
    </source>
</evidence>